<proteinExistence type="predicted"/>
<accession>A0ABP8X4B9</accession>
<evidence type="ECO:0000313" key="2">
    <source>
        <dbReference type="Proteomes" id="UP001499974"/>
    </source>
</evidence>
<evidence type="ECO:0000313" key="1">
    <source>
        <dbReference type="EMBL" id="GAA4699583.1"/>
    </source>
</evidence>
<dbReference type="EMBL" id="BAABKM010000002">
    <property type="protein sequence ID" value="GAA4699583.1"/>
    <property type="molecule type" value="Genomic_DNA"/>
</dbReference>
<comment type="caution">
    <text evidence="1">The sequence shown here is derived from an EMBL/GenBank/DDBJ whole genome shotgun (WGS) entry which is preliminary data.</text>
</comment>
<gene>
    <name evidence="1" type="ORF">GCM10023349_14880</name>
</gene>
<sequence>MVSRQQRDEWELSNRLHFDVRTGLDWRGRDDKVDTALTQIVDWVTQAIPCSHDHEVVLRMPFAEDADQMRKVKDIRGRRKPNPDSASQFGQGAFCRRAVHSLVRRDQRPRLGENPLTVFGQGDSSGCAIEQRHAELAFQTPQGGRHGRLRGTQTLRGTCHAQFLGDDNEVLDRANVH</sequence>
<dbReference type="Proteomes" id="UP001499974">
    <property type="component" value="Unassembled WGS sequence"/>
</dbReference>
<name>A0ABP8X4B9_9ACTN</name>
<organism evidence="1 2">
    <name type="scientific">Nocardioides conyzicola</name>
    <dbReference type="NCBI Taxonomy" id="1651781"/>
    <lineage>
        <taxon>Bacteria</taxon>
        <taxon>Bacillati</taxon>
        <taxon>Actinomycetota</taxon>
        <taxon>Actinomycetes</taxon>
        <taxon>Propionibacteriales</taxon>
        <taxon>Nocardioidaceae</taxon>
        <taxon>Nocardioides</taxon>
    </lineage>
</organism>
<keyword evidence="2" id="KW-1185">Reference proteome</keyword>
<reference evidence="2" key="1">
    <citation type="journal article" date="2019" name="Int. J. Syst. Evol. Microbiol.">
        <title>The Global Catalogue of Microorganisms (GCM) 10K type strain sequencing project: providing services to taxonomists for standard genome sequencing and annotation.</title>
        <authorList>
            <consortium name="The Broad Institute Genomics Platform"/>
            <consortium name="The Broad Institute Genome Sequencing Center for Infectious Disease"/>
            <person name="Wu L."/>
            <person name="Ma J."/>
        </authorList>
    </citation>
    <scope>NUCLEOTIDE SEQUENCE [LARGE SCALE GENOMIC DNA]</scope>
    <source>
        <strain evidence="2">JCM 18531</strain>
    </source>
</reference>
<protein>
    <submittedName>
        <fullName evidence="1">Uncharacterized protein</fullName>
    </submittedName>
</protein>